<organism evidence="4">
    <name type="scientific">Podoviridae sp. cttxo15</name>
    <dbReference type="NCBI Taxonomy" id="2826584"/>
    <lineage>
        <taxon>Viruses</taxon>
        <taxon>Duplodnaviria</taxon>
        <taxon>Heunggongvirae</taxon>
        <taxon>Uroviricota</taxon>
        <taxon>Caudoviricetes</taxon>
    </lineage>
</organism>
<protein>
    <submittedName>
        <fullName evidence="4">SITE-SPECIFIC RECOMBINASE XERD, RECOMBINASE, DNA BINDING, DNA.5A</fullName>
    </submittedName>
</protein>
<dbReference type="InterPro" id="IPR011010">
    <property type="entry name" value="DNA_brk_join_enz"/>
</dbReference>
<evidence type="ECO:0000256" key="2">
    <source>
        <dbReference type="ARBA" id="ARBA00023172"/>
    </source>
</evidence>
<name>A0A8S5N1I2_9CAUD</name>
<dbReference type="InterPro" id="IPR002104">
    <property type="entry name" value="Integrase_catalytic"/>
</dbReference>
<keyword evidence="2" id="KW-0233">DNA recombination</keyword>
<dbReference type="Gene3D" id="1.10.443.10">
    <property type="entry name" value="Intergrase catalytic core"/>
    <property type="match status" value="1"/>
</dbReference>
<accession>A0A8S5N1I2</accession>
<comment type="similarity">
    <text evidence="1">Belongs to the 'phage' integrase family.</text>
</comment>
<evidence type="ECO:0000256" key="1">
    <source>
        <dbReference type="ARBA" id="ARBA00008857"/>
    </source>
</evidence>
<reference evidence="4" key="1">
    <citation type="journal article" date="2021" name="Proc. Natl. Acad. Sci. U.S.A.">
        <title>A Catalog of Tens of Thousands of Viruses from Human Metagenomes Reveals Hidden Associations with Chronic Diseases.</title>
        <authorList>
            <person name="Tisza M.J."/>
            <person name="Buck C.B."/>
        </authorList>
    </citation>
    <scope>NUCLEOTIDE SEQUENCE</scope>
    <source>
        <strain evidence="4">Cttxo15</strain>
    </source>
</reference>
<sequence>MRRSEVLRCTFEGFEAPNRQFNILGKGGYIDAVFFTEELRQKVAYYKQKLAEFTRYRPINNDFLFIGLDNKNRGKPLTPKYVNLLFSKYSKKLMEA</sequence>
<feature type="domain" description="Tyr recombinase" evidence="3">
    <location>
        <begin position="1"/>
        <end position="96"/>
    </location>
</feature>
<dbReference type="EMBL" id="BK015041">
    <property type="protein sequence ID" value="DAD88462.1"/>
    <property type="molecule type" value="Genomic_DNA"/>
</dbReference>
<evidence type="ECO:0000313" key="4">
    <source>
        <dbReference type="EMBL" id="DAD88462.1"/>
    </source>
</evidence>
<evidence type="ECO:0000259" key="3">
    <source>
        <dbReference type="PROSITE" id="PS51898"/>
    </source>
</evidence>
<dbReference type="PROSITE" id="PS51898">
    <property type="entry name" value="TYR_RECOMBINASE"/>
    <property type="match status" value="1"/>
</dbReference>
<proteinExistence type="inferred from homology"/>
<dbReference type="GO" id="GO:0015074">
    <property type="term" value="P:DNA integration"/>
    <property type="evidence" value="ECO:0007669"/>
    <property type="project" value="InterPro"/>
</dbReference>
<dbReference type="GO" id="GO:0006310">
    <property type="term" value="P:DNA recombination"/>
    <property type="evidence" value="ECO:0007669"/>
    <property type="project" value="UniProtKB-KW"/>
</dbReference>
<dbReference type="InterPro" id="IPR013762">
    <property type="entry name" value="Integrase-like_cat_sf"/>
</dbReference>
<dbReference type="GO" id="GO:0003677">
    <property type="term" value="F:DNA binding"/>
    <property type="evidence" value="ECO:0007669"/>
    <property type="project" value="InterPro"/>
</dbReference>
<dbReference type="SUPFAM" id="SSF56349">
    <property type="entry name" value="DNA breaking-rejoining enzymes"/>
    <property type="match status" value="1"/>
</dbReference>